<comment type="similarity">
    <text evidence="2">Belongs to the SDO1/SBDS family.</text>
</comment>
<sequence>MLKQPQGVKLLTNISVVRLVKGEKKFEIACYPNTVAAWRQGVFNREMPLNEVLQLTRIYQSVEKGEVAKKKDLKEAFGKTNEDEIILEILKNGEIQKGEKERKVQLDSLNKDIMILLTQKLIHKETKKPISMKMAEKLIKDLKYNIVTSKTAKQQSLLILKLLKKHPEIPIERMPMVISVDITKDLEEEILNLIKDQIKNQVIKENSETRIKYEFIIDPSAFHELQTFADKVKEKMFLEIVSVNQEMD</sequence>
<keyword evidence="3" id="KW-0963">Cytoplasm</keyword>
<evidence type="ECO:0000259" key="8">
    <source>
        <dbReference type="Pfam" id="PF20268"/>
    </source>
</evidence>
<accession>M7WDG3</accession>
<protein>
    <submittedName>
        <fullName evidence="9">rRNA metabolism protein, SBDS family protein</fullName>
    </submittedName>
</protein>
<dbReference type="VEuPathDB" id="AmoebaDB:KM1_096510"/>
<dbReference type="Pfam" id="PF09377">
    <property type="entry name" value="SBDS_domain_II"/>
    <property type="match status" value="1"/>
</dbReference>
<dbReference type="Gene3D" id="1.10.10.900">
    <property type="entry name" value="SBDS protein C-terminal domain, subdomain 1"/>
    <property type="match status" value="1"/>
</dbReference>
<comment type="subunit">
    <text evidence="5">Associates with the 60S ribosomal subunit.</text>
</comment>
<reference evidence="9 10" key="1">
    <citation type="submission" date="2013-01" db="EMBL/GenBank/DDBJ databases">
        <authorList>
            <person name="Inman J."/>
            <person name="Zafar N."/>
            <person name="Lorenzi H."/>
            <person name="Caler E."/>
        </authorList>
    </citation>
    <scope>NUCLEOTIDE SEQUENCE [LARGE SCALE GENOMIC DNA]</scope>
    <source>
        <strain evidence="9 10">HM-3:IMSS</strain>
    </source>
</reference>
<evidence type="ECO:0000256" key="4">
    <source>
        <dbReference type="ARBA" id="ARBA00022517"/>
    </source>
</evidence>
<organism evidence="9 10">
    <name type="scientific">Entamoeba histolytica HM-3:IMSS</name>
    <dbReference type="NCBI Taxonomy" id="885315"/>
    <lineage>
        <taxon>Eukaryota</taxon>
        <taxon>Amoebozoa</taxon>
        <taxon>Evosea</taxon>
        <taxon>Archamoebae</taxon>
        <taxon>Mastigamoebida</taxon>
        <taxon>Entamoebidae</taxon>
        <taxon>Entamoeba</taxon>
    </lineage>
</organism>
<dbReference type="SUPFAM" id="SSF89895">
    <property type="entry name" value="FYSH domain"/>
    <property type="match status" value="1"/>
</dbReference>
<evidence type="ECO:0000259" key="7">
    <source>
        <dbReference type="Pfam" id="PF09377"/>
    </source>
</evidence>
<dbReference type="Proteomes" id="UP000030780">
    <property type="component" value="Unassembled WGS sequence"/>
</dbReference>
<dbReference type="Pfam" id="PF01172">
    <property type="entry name" value="SBDS_N"/>
    <property type="match status" value="1"/>
</dbReference>
<dbReference type="GO" id="GO:0042254">
    <property type="term" value="P:ribosome biogenesis"/>
    <property type="evidence" value="ECO:0007669"/>
    <property type="project" value="UniProtKB-KW"/>
</dbReference>
<dbReference type="PANTHER" id="PTHR10927:SF1">
    <property type="entry name" value="RIBOSOME MATURATION PROTEIN SBDS"/>
    <property type="match status" value="1"/>
</dbReference>
<dbReference type="PANTHER" id="PTHR10927">
    <property type="entry name" value="RIBOSOME MATURATION PROTEIN SBDS"/>
    <property type="match status" value="1"/>
</dbReference>
<feature type="domain" description="Ribosome maturation protein SDO1/SBDS N-terminal" evidence="6">
    <location>
        <begin position="13"/>
        <end position="103"/>
    </location>
</feature>
<evidence type="ECO:0000313" key="9">
    <source>
        <dbReference type="EMBL" id="EMS15795.1"/>
    </source>
</evidence>
<evidence type="ECO:0000256" key="3">
    <source>
        <dbReference type="ARBA" id="ARBA00022490"/>
    </source>
</evidence>
<dbReference type="OrthoDB" id="10253092at2759"/>
<name>M7WDG3_ENTHI</name>
<evidence type="ECO:0000256" key="2">
    <source>
        <dbReference type="ARBA" id="ARBA00007433"/>
    </source>
</evidence>
<feature type="domain" description="Ribosome maturation protein SDO1/SBDS central" evidence="7">
    <location>
        <begin position="111"/>
        <end position="173"/>
    </location>
</feature>
<dbReference type="InterPro" id="IPR037188">
    <property type="entry name" value="Sdo1/SBDS_central_sf"/>
</dbReference>
<dbReference type="Gene3D" id="3.30.1250.10">
    <property type="entry name" value="Ribosome maturation protein SBDS, N-terminal domain"/>
    <property type="match status" value="1"/>
</dbReference>
<keyword evidence="4" id="KW-0690">Ribosome biogenesis</keyword>
<dbReference type="InterPro" id="IPR036786">
    <property type="entry name" value="Ribosome_mat_SBDS_N_sf"/>
</dbReference>
<dbReference type="InterPro" id="IPR019783">
    <property type="entry name" value="SDO1/SBDS_N"/>
</dbReference>
<dbReference type="GO" id="GO:0005737">
    <property type="term" value="C:cytoplasm"/>
    <property type="evidence" value="ECO:0007669"/>
    <property type="project" value="UniProtKB-SubCell"/>
</dbReference>
<gene>
    <name evidence="9" type="ORF">KM1_096510</name>
</gene>
<evidence type="ECO:0000313" key="10">
    <source>
        <dbReference type="Proteomes" id="UP000030780"/>
    </source>
</evidence>
<dbReference type="InterPro" id="IPR046928">
    <property type="entry name" value="SDO1/SBDS_C"/>
</dbReference>
<evidence type="ECO:0000259" key="6">
    <source>
        <dbReference type="Pfam" id="PF01172"/>
    </source>
</evidence>
<dbReference type="EMBL" id="KB637593">
    <property type="protein sequence ID" value="EMS15795.1"/>
    <property type="molecule type" value="Genomic_DNA"/>
</dbReference>
<evidence type="ECO:0000256" key="5">
    <source>
        <dbReference type="ARBA" id="ARBA00049708"/>
    </source>
</evidence>
<dbReference type="SUPFAM" id="SSF109728">
    <property type="entry name" value="Hypothetical protein AF0491, middle domain"/>
    <property type="match status" value="1"/>
</dbReference>
<evidence type="ECO:0000256" key="1">
    <source>
        <dbReference type="ARBA" id="ARBA00004496"/>
    </source>
</evidence>
<dbReference type="InterPro" id="IPR018978">
    <property type="entry name" value="SDO1/SBDS_central"/>
</dbReference>
<dbReference type="AlphaFoldDB" id="M7WDG3"/>
<dbReference type="Pfam" id="PF20268">
    <property type="entry name" value="SBDS_C"/>
    <property type="match status" value="1"/>
</dbReference>
<proteinExistence type="inferred from homology"/>
<dbReference type="InterPro" id="IPR039100">
    <property type="entry name" value="Sdo1/SBDS-like"/>
</dbReference>
<comment type="subcellular location">
    <subcellularLocation>
        <location evidence="1">Cytoplasm</location>
    </subcellularLocation>
</comment>
<feature type="domain" description="Ribosome maturation protein SDO1/SBDS C-terminal" evidence="8">
    <location>
        <begin position="176"/>
        <end position="242"/>
    </location>
</feature>